<evidence type="ECO:0000256" key="9">
    <source>
        <dbReference type="ARBA" id="ARBA00022958"/>
    </source>
</evidence>
<dbReference type="InterPro" id="IPR029056">
    <property type="entry name" value="Ribokinase-like"/>
</dbReference>
<keyword evidence="10 17" id="KW-0520">NAD</keyword>
<dbReference type="GO" id="GO:0016301">
    <property type="term" value="F:kinase activity"/>
    <property type="evidence" value="ECO:0007669"/>
    <property type="project" value="UniProtKB-KW"/>
</dbReference>
<gene>
    <name evidence="18" type="primary">nnrE</name>
    <name evidence="17" type="synonym">nnrD</name>
    <name evidence="22" type="ordered locus">Msip34_0856</name>
</gene>
<evidence type="ECO:0000256" key="3">
    <source>
        <dbReference type="ARBA" id="ARBA00006001"/>
    </source>
</evidence>
<comment type="similarity">
    <text evidence="3 19">In the N-terminal section; belongs to the NnrE/AIBP family.</text>
</comment>
<feature type="binding site" evidence="18">
    <location>
        <position position="116"/>
    </location>
    <ligand>
        <name>K(+)</name>
        <dbReference type="ChEBI" id="CHEBI:29103"/>
    </ligand>
</feature>
<keyword evidence="23" id="KW-1185">Reference proteome</keyword>
<organism evidence="22 23">
    <name type="scientific">Methylovorus glucosotrophus (strain SIP3-4)</name>
    <dbReference type="NCBI Taxonomy" id="582744"/>
    <lineage>
        <taxon>Bacteria</taxon>
        <taxon>Pseudomonadati</taxon>
        <taxon>Pseudomonadota</taxon>
        <taxon>Betaproteobacteria</taxon>
        <taxon>Nitrosomonadales</taxon>
        <taxon>Methylophilaceae</taxon>
        <taxon>Methylovorus</taxon>
    </lineage>
</organism>
<dbReference type="InterPro" id="IPR017953">
    <property type="entry name" value="Carbohydrate_kinase_pred_CS"/>
</dbReference>
<feature type="binding site" evidence="18">
    <location>
        <position position="54"/>
    </location>
    <ligand>
        <name>K(+)</name>
        <dbReference type="ChEBI" id="CHEBI:29103"/>
    </ligand>
</feature>
<dbReference type="HAMAP" id="MF_01965">
    <property type="entry name" value="NADHX_dehydratase"/>
    <property type="match status" value="1"/>
</dbReference>
<dbReference type="PROSITE" id="PS51383">
    <property type="entry name" value="YJEF_C_3"/>
    <property type="match status" value="1"/>
</dbReference>
<evidence type="ECO:0000313" key="23">
    <source>
        <dbReference type="Proteomes" id="UP000002743"/>
    </source>
</evidence>
<keyword evidence="8 17" id="KW-0521">NADP</keyword>
<keyword evidence="13" id="KW-0511">Multifunctional enzyme</keyword>
<dbReference type="Gene3D" id="3.40.1190.20">
    <property type="match status" value="1"/>
</dbReference>
<feature type="binding site" evidence="17">
    <location>
        <position position="353"/>
    </location>
    <ligand>
        <name>(6S)-NADPHX</name>
        <dbReference type="ChEBI" id="CHEBI:64076"/>
    </ligand>
</feature>
<dbReference type="Gene3D" id="3.40.50.10260">
    <property type="entry name" value="YjeF N-terminal domain"/>
    <property type="match status" value="1"/>
</dbReference>
<dbReference type="Pfam" id="PF01256">
    <property type="entry name" value="Carb_kinase"/>
    <property type="match status" value="1"/>
</dbReference>
<evidence type="ECO:0000256" key="14">
    <source>
        <dbReference type="ARBA" id="ARBA00025153"/>
    </source>
</evidence>
<dbReference type="eggNOG" id="COG0063">
    <property type="taxonomic scope" value="Bacteria"/>
</dbReference>
<dbReference type="PANTHER" id="PTHR12592">
    <property type="entry name" value="ATP-DEPENDENT (S)-NAD(P)H-HYDRATE DEHYDRATASE FAMILY MEMBER"/>
    <property type="match status" value="1"/>
</dbReference>
<dbReference type="OrthoDB" id="9806925at2"/>
<dbReference type="Proteomes" id="UP000002743">
    <property type="component" value="Chromosome"/>
</dbReference>
<protein>
    <recommendedName>
        <fullName evidence="19">Bifunctional NAD(P)H-hydrate repair enzyme</fullName>
    </recommendedName>
    <alternativeName>
        <fullName evidence="19">Nicotinamide nucleotide repair protein</fullName>
    </alternativeName>
    <domain>
        <recommendedName>
            <fullName evidence="19">ADP-dependent (S)-NAD(P)H-hydrate dehydratase</fullName>
            <ecNumber evidence="19">4.2.1.136</ecNumber>
        </recommendedName>
        <alternativeName>
            <fullName evidence="19">ADP-dependent NAD(P)HX dehydratase</fullName>
        </alternativeName>
    </domain>
    <domain>
        <recommendedName>
            <fullName evidence="19">NAD(P)H-hydrate epimerase</fullName>
            <ecNumber evidence="19">5.1.99.6</ecNumber>
        </recommendedName>
    </domain>
</protein>
<dbReference type="GO" id="GO:0046872">
    <property type="term" value="F:metal ion binding"/>
    <property type="evidence" value="ECO:0007669"/>
    <property type="project" value="UniProtKB-UniRule"/>
</dbReference>
<comment type="function">
    <text evidence="14 19">Bifunctional enzyme that catalyzes the epimerization of the S- and R-forms of NAD(P)HX and the dehydration of the S-form of NAD(P)HX at the expense of ADP, which is converted to AMP. This allows the repair of both epimers of NAD(P)HX, a damaged form of NAD(P)H that is a result of enzymatic or heat-dependent hydration.</text>
</comment>
<evidence type="ECO:0000256" key="16">
    <source>
        <dbReference type="ARBA" id="ARBA00049209"/>
    </source>
</evidence>
<comment type="similarity">
    <text evidence="17">Belongs to the NnrD/CARKD family.</text>
</comment>
<keyword evidence="5 18" id="KW-0479">Metal-binding</keyword>
<dbReference type="InterPro" id="IPR004443">
    <property type="entry name" value="YjeF_N_dom"/>
</dbReference>
<reference evidence="23" key="1">
    <citation type="submission" date="2009-07" db="EMBL/GenBank/DDBJ databases">
        <title>Complete sequence of chromosome of Methylovorus sp. SIP3-4.</title>
        <authorList>
            <person name="Lucas S."/>
            <person name="Copeland A."/>
            <person name="Lapidus A."/>
            <person name="Glavina del Rio T."/>
            <person name="Tice H."/>
            <person name="Bruce D."/>
            <person name="Goodwin L."/>
            <person name="Pitluck S."/>
            <person name="Clum A."/>
            <person name="Larimer F."/>
            <person name="Land M."/>
            <person name="Hauser L."/>
            <person name="Kyrpides N."/>
            <person name="Mikhailova N."/>
            <person name="Kayluzhnaya M."/>
            <person name="Chistoserdova L."/>
        </authorList>
    </citation>
    <scope>NUCLEOTIDE SEQUENCE [LARGE SCALE GENOMIC DNA]</scope>
    <source>
        <strain evidence="23">SIP3-4</strain>
    </source>
</reference>
<evidence type="ECO:0000256" key="13">
    <source>
        <dbReference type="ARBA" id="ARBA00023268"/>
    </source>
</evidence>
<dbReference type="HAMAP" id="MF_01966">
    <property type="entry name" value="NADHX_epimerase"/>
    <property type="match status" value="1"/>
</dbReference>
<feature type="binding site" evidence="17">
    <location>
        <position position="245"/>
    </location>
    <ligand>
        <name>(6S)-NADPHX</name>
        <dbReference type="ChEBI" id="CHEBI:64076"/>
    </ligand>
</feature>
<evidence type="ECO:0000256" key="4">
    <source>
        <dbReference type="ARBA" id="ARBA00009524"/>
    </source>
</evidence>
<feature type="binding site" evidence="18">
    <location>
        <begin position="120"/>
        <end position="126"/>
    </location>
    <ligand>
        <name>(6S)-NADPHX</name>
        <dbReference type="ChEBI" id="CHEBI:64076"/>
    </ligand>
</feature>
<dbReference type="PIRSF" id="PIRSF017184">
    <property type="entry name" value="Nnr"/>
    <property type="match status" value="1"/>
</dbReference>
<dbReference type="EC" id="4.2.1.136" evidence="19"/>
<dbReference type="EMBL" id="CP001674">
    <property type="protein sequence ID" value="ACT50104.1"/>
    <property type="molecule type" value="Genomic_DNA"/>
</dbReference>
<comment type="cofactor">
    <cofactor evidence="17">
        <name>Mg(2+)</name>
        <dbReference type="ChEBI" id="CHEBI:18420"/>
    </cofactor>
</comment>
<evidence type="ECO:0000259" key="21">
    <source>
        <dbReference type="PROSITE" id="PS51385"/>
    </source>
</evidence>
<feature type="binding site" evidence="18">
    <location>
        <position position="152"/>
    </location>
    <ligand>
        <name>K(+)</name>
        <dbReference type="ChEBI" id="CHEBI:29103"/>
    </ligand>
</feature>
<dbReference type="GO" id="GO:0052856">
    <property type="term" value="F:NAD(P)HX epimerase activity"/>
    <property type="evidence" value="ECO:0007669"/>
    <property type="project" value="UniProtKB-UniRule"/>
</dbReference>
<name>C6XC29_METGS</name>
<dbReference type="RefSeq" id="WP_015829663.1">
    <property type="nucleotide sequence ID" value="NC_012969.1"/>
</dbReference>
<keyword evidence="12 17" id="KW-0456">Lyase</keyword>
<evidence type="ECO:0000259" key="20">
    <source>
        <dbReference type="PROSITE" id="PS51383"/>
    </source>
</evidence>
<feature type="binding site" evidence="17">
    <location>
        <position position="299"/>
    </location>
    <ligand>
        <name>(6S)-NADPHX</name>
        <dbReference type="ChEBI" id="CHEBI:64076"/>
    </ligand>
</feature>
<evidence type="ECO:0000256" key="8">
    <source>
        <dbReference type="ARBA" id="ARBA00022857"/>
    </source>
</evidence>
<reference evidence="22 23" key="2">
    <citation type="journal article" date="2011" name="J. Bacteriol.">
        <title>Genomes of three methylotrophs from a single niche uncover genetic and metabolic divergence of Methylophilaceae.</title>
        <authorList>
            <person name="Lapidus A."/>
            <person name="Clum A."/>
            <person name="Labutti K."/>
            <person name="Kaluzhnaya M.G."/>
            <person name="Lim S."/>
            <person name="Beck D.A."/>
            <person name="Glavina Del Rio T."/>
            <person name="Nolan M."/>
            <person name="Mavromatis K."/>
            <person name="Huntemann M."/>
            <person name="Lucas S."/>
            <person name="Lidstrom M.E."/>
            <person name="Ivanova N."/>
            <person name="Chistoserdova L."/>
        </authorList>
    </citation>
    <scope>NUCLEOTIDE SEQUENCE [LARGE SCALE GENOMIC DNA]</scope>
    <source>
        <strain evidence="22 23">SIP3-4</strain>
    </source>
</reference>
<dbReference type="PROSITE" id="PS01050">
    <property type="entry name" value="YJEF_C_2"/>
    <property type="match status" value="1"/>
</dbReference>
<feature type="domain" description="YjeF C-terminal" evidence="20">
    <location>
        <begin position="210"/>
        <end position="480"/>
    </location>
</feature>
<dbReference type="STRING" id="582744.Msip34_0856"/>
<dbReference type="SUPFAM" id="SSF64153">
    <property type="entry name" value="YjeF N-terminal domain-like"/>
    <property type="match status" value="1"/>
</dbReference>
<comment type="function">
    <text evidence="18">Catalyzes the epimerization of the S- and R-forms of NAD(P)HX, a damaged form of NAD(P)H that is a result of enzymatic or heat-dependent hydration. This is a prerequisite for the S-specific NAD(P)H-hydrate dehydratase to allow the repair of both epimers of NAD(P)HX.</text>
</comment>
<keyword evidence="7 17" id="KW-0067">ATP-binding</keyword>
<proteinExistence type="inferred from homology"/>
<evidence type="ECO:0000256" key="15">
    <source>
        <dbReference type="ARBA" id="ARBA00048238"/>
    </source>
</evidence>
<keyword evidence="9 18" id="KW-0630">Potassium</keyword>
<comment type="function">
    <text evidence="17">Catalyzes the dehydration of the S-form of NAD(P)HX at the expense of ADP, which is converted to AMP. Together with NAD(P)HX epimerase, which catalyzes the epimerization of the S- and R-forms, the enzyme allows the repair of both epimers of NAD(P)HX, a damaged form of NAD(P)H that is a result of enzymatic or heat-dependent hydration.</text>
</comment>
<evidence type="ECO:0000256" key="12">
    <source>
        <dbReference type="ARBA" id="ARBA00023239"/>
    </source>
</evidence>
<feature type="binding site" evidence="17">
    <location>
        <position position="419"/>
    </location>
    <ligand>
        <name>AMP</name>
        <dbReference type="ChEBI" id="CHEBI:456215"/>
    </ligand>
</feature>
<keyword evidence="22" id="KW-0808">Transferase</keyword>
<dbReference type="PANTHER" id="PTHR12592:SF0">
    <property type="entry name" value="ATP-DEPENDENT (S)-NAD(P)H-HYDRATE DEHYDRATASE"/>
    <property type="match status" value="1"/>
</dbReference>
<dbReference type="PROSITE" id="PS51385">
    <property type="entry name" value="YJEF_N"/>
    <property type="match status" value="1"/>
</dbReference>
<feature type="binding site" evidence="17">
    <location>
        <position position="420"/>
    </location>
    <ligand>
        <name>(6S)-NADPHX</name>
        <dbReference type="ChEBI" id="CHEBI:64076"/>
    </ligand>
</feature>
<dbReference type="CDD" id="cd01171">
    <property type="entry name" value="YXKO-related"/>
    <property type="match status" value="1"/>
</dbReference>
<accession>C6XC29</accession>
<evidence type="ECO:0000256" key="7">
    <source>
        <dbReference type="ARBA" id="ARBA00022840"/>
    </source>
</evidence>
<evidence type="ECO:0000256" key="6">
    <source>
        <dbReference type="ARBA" id="ARBA00022741"/>
    </source>
</evidence>
<sequence length="487" mass="50122">MQALYLTSSLRKLEQQYASEPLMERAGHAVATLARTLLAEGHNRILVVAGPGNNGGDAFVAARYLKAWWHEVTVVFAGQRASLPPDAAHAYDGWLECGGEVLNTWPETGAWQLAIDGLFGIGLQRPLTGEMADLVARINALSLPMLAIDIPSGLAADTGVILGTAVRATHTITFLGRKPGLYTLDGPDHAGKVHVDLLGLPPLPEADGTLLDAPFTLPARRRLNSHKGSNGSAGVIGGAASMTGAALLTARAALLLGAGRVYAGLLDPAAPALDADYPELMLRDADQLPTVHALAVGPGMGRSPQAYAALQQALANPAPLVLDADALNLLAADADLQHRLAERASGSVVITPHPGEAATLLATDTASLQADRIASALALAERYQAIALLKGCGTVVATPDGRWWINASGNPGLGSAGMGDTLTGIIVALAAQSLPLLESTLLAAYLHGAAADAAVAHGQGPVGLTATEVMLSARRLLNRWLSTAHAG</sequence>
<dbReference type="eggNOG" id="COG0062">
    <property type="taxonomic scope" value="Bacteria"/>
</dbReference>
<evidence type="ECO:0000313" key="22">
    <source>
        <dbReference type="EMBL" id="ACT50104.1"/>
    </source>
</evidence>
<evidence type="ECO:0000256" key="10">
    <source>
        <dbReference type="ARBA" id="ARBA00023027"/>
    </source>
</evidence>
<dbReference type="GO" id="GO:0005524">
    <property type="term" value="F:ATP binding"/>
    <property type="evidence" value="ECO:0007669"/>
    <property type="project" value="UniProtKB-UniRule"/>
</dbReference>
<dbReference type="SUPFAM" id="SSF53613">
    <property type="entry name" value="Ribokinase-like"/>
    <property type="match status" value="1"/>
</dbReference>
<dbReference type="HOGENOM" id="CLU_024853_4_3_4"/>
<feature type="binding site" evidence="18">
    <location>
        <begin position="53"/>
        <end position="57"/>
    </location>
    <ligand>
        <name>(6S)-NADPHX</name>
        <dbReference type="ChEBI" id="CHEBI:64076"/>
    </ligand>
</feature>
<evidence type="ECO:0000256" key="18">
    <source>
        <dbReference type="HAMAP-Rule" id="MF_01966"/>
    </source>
</evidence>
<comment type="catalytic activity">
    <reaction evidence="15 17 19">
        <text>(6S)-NADHX + ADP = AMP + phosphate + NADH + H(+)</text>
        <dbReference type="Rhea" id="RHEA:32223"/>
        <dbReference type="ChEBI" id="CHEBI:15378"/>
        <dbReference type="ChEBI" id="CHEBI:43474"/>
        <dbReference type="ChEBI" id="CHEBI:57945"/>
        <dbReference type="ChEBI" id="CHEBI:64074"/>
        <dbReference type="ChEBI" id="CHEBI:456215"/>
        <dbReference type="ChEBI" id="CHEBI:456216"/>
        <dbReference type="EC" id="4.2.1.136"/>
    </reaction>
</comment>
<evidence type="ECO:0000256" key="5">
    <source>
        <dbReference type="ARBA" id="ARBA00022723"/>
    </source>
</evidence>
<comment type="caution">
    <text evidence="18">Lacks conserved residue(s) required for the propagation of feature annotation.</text>
</comment>
<comment type="catalytic activity">
    <reaction evidence="16 17 19">
        <text>(6S)-NADPHX + ADP = AMP + phosphate + NADPH + H(+)</text>
        <dbReference type="Rhea" id="RHEA:32235"/>
        <dbReference type="ChEBI" id="CHEBI:15378"/>
        <dbReference type="ChEBI" id="CHEBI:43474"/>
        <dbReference type="ChEBI" id="CHEBI:57783"/>
        <dbReference type="ChEBI" id="CHEBI:64076"/>
        <dbReference type="ChEBI" id="CHEBI:456215"/>
        <dbReference type="ChEBI" id="CHEBI:456216"/>
        <dbReference type="EC" id="4.2.1.136"/>
    </reaction>
</comment>
<evidence type="ECO:0000256" key="11">
    <source>
        <dbReference type="ARBA" id="ARBA00023235"/>
    </source>
</evidence>
<dbReference type="AlphaFoldDB" id="C6XC29"/>
<feature type="binding site" evidence="17">
    <location>
        <begin position="390"/>
        <end position="394"/>
    </location>
    <ligand>
        <name>AMP</name>
        <dbReference type="ChEBI" id="CHEBI:456215"/>
    </ligand>
</feature>
<comment type="catalytic activity">
    <reaction evidence="2 18 19">
        <text>(6R)-NADPHX = (6S)-NADPHX</text>
        <dbReference type="Rhea" id="RHEA:32227"/>
        <dbReference type="ChEBI" id="CHEBI:64076"/>
        <dbReference type="ChEBI" id="CHEBI:64077"/>
        <dbReference type="EC" id="5.1.99.6"/>
    </reaction>
</comment>
<feature type="domain" description="YjeF N-terminal" evidence="21">
    <location>
        <begin position="1"/>
        <end position="206"/>
    </location>
</feature>
<evidence type="ECO:0000256" key="19">
    <source>
        <dbReference type="PIRNR" id="PIRNR017184"/>
    </source>
</evidence>
<evidence type="ECO:0000256" key="2">
    <source>
        <dbReference type="ARBA" id="ARBA00000909"/>
    </source>
</evidence>
<dbReference type="KEGG" id="mei:Msip34_0856"/>
<comment type="cofactor">
    <cofactor evidence="18 19">
        <name>K(+)</name>
        <dbReference type="ChEBI" id="CHEBI:29103"/>
    </cofactor>
    <text evidence="18 19">Binds 1 potassium ion per subunit.</text>
</comment>
<dbReference type="InterPro" id="IPR000631">
    <property type="entry name" value="CARKD"/>
</dbReference>
<dbReference type="EC" id="5.1.99.6" evidence="19"/>
<evidence type="ECO:0000256" key="17">
    <source>
        <dbReference type="HAMAP-Rule" id="MF_01965"/>
    </source>
</evidence>
<comment type="similarity">
    <text evidence="4 19">In the C-terminal section; belongs to the NnrD/CARKD family.</text>
</comment>
<keyword evidence="11 18" id="KW-0413">Isomerase</keyword>
<comment type="catalytic activity">
    <reaction evidence="1 18 19">
        <text>(6R)-NADHX = (6S)-NADHX</text>
        <dbReference type="Rhea" id="RHEA:32215"/>
        <dbReference type="ChEBI" id="CHEBI:64074"/>
        <dbReference type="ChEBI" id="CHEBI:64075"/>
        <dbReference type="EC" id="5.1.99.6"/>
    </reaction>
</comment>
<dbReference type="GO" id="GO:0052855">
    <property type="term" value="F:ADP-dependent NAD(P)H-hydrate dehydratase activity"/>
    <property type="evidence" value="ECO:0007669"/>
    <property type="project" value="UniProtKB-UniRule"/>
</dbReference>
<dbReference type="InterPro" id="IPR030677">
    <property type="entry name" value="Nnr"/>
</dbReference>
<dbReference type="Pfam" id="PF03853">
    <property type="entry name" value="YjeF_N"/>
    <property type="match status" value="1"/>
</dbReference>
<dbReference type="InterPro" id="IPR036652">
    <property type="entry name" value="YjeF_N_dom_sf"/>
</dbReference>
<keyword evidence="6 17" id="KW-0547">Nucleotide-binding</keyword>
<comment type="subunit">
    <text evidence="17">Homotetramer.</text>
</comment>
<dbReference type="GO" id="GO:0110051">
    <property type="term" value="P:metabolite repair"/>
    <property type="evidence" value="ECO:0007669"/>
    <property type="project" value="TreeGrafter"/>
</dbReference>
<keyword evidence="22" id="KW-0418">Kinase</keyword>
<comment type="similarity">
    <text evidence="18">Belongs to the NnrE/AIBP family.</text>
</comment>
<feature type="binding site" evidence="18">
    <location>
        <position position="149"/>
    </location>
    <ligand>
        <name>(6S)-NADPHX</name>
        <dbReference type="ChEBI" id="CHEBI:64076"/>
    </ligand>
</feature>
<dbReference type="GO" id="GO:0046496">
    <property type="term" value="P:nicotinamide nucleotide metabolic process"/>
    <property type="evidence" value="ECO:0007669"/>
    <property type="project" value="UniProtKB-UniRule"/>
</dbReference>
<dbReference type="NCBIfam" id="TIGR00196">
    <property type="entry name" value="yjeF_cterm"/>
    <property type="match status" value="1"/>
</dbReference>
<dbReference type="NCBIfam" id="TIGR00197">
    <property type="entry name" value="yjeF_nterm"/>
    <property type="match status" value="1"/>
</dbReference>
<evidence type="ECO:0000256" key="1">
    <source>
        <dbReference type="ARBA" id="ARBA00000013"/>
    </source>
</evidence>